<dbReference type="Pfam" id="PF06532">
    <property type="entry name" value="NrsF"/>
    <property type="match status" value="1"/>
</dbReference>
<feature type="transmembrane region" description="Helical" evidence="1">
    <location>
        <begin position="26"/>
        <end position="47"/>
    </location>
</feature>
<feature type="transmembrane region" description="Helical" evidence="1">
    <location>
        <begin position="91"/>
        <end position="111"/>
    </location>
</feature>
<dbReference type="RefSeq" id="WP_092745215.1">
    <property type="nucleotide sequence ID" value="NZ_FMZC01000013.1"/>
</dbReference>
<sequence>MKTDDLIHLLATDTVPVPRHAAATRLALALLVSVPASGLLMLSALGLNPALGQYASLPMFWVKFGMPLLMALAALRLVARLGKPGAGTRPAWLAWAAPIGAVWALGLAAVWQAPAAQWPELVLSRTWRVCAENIAMLSVPVFLAAIWVLRGMAPVRPAWAGAGAGALAGAVGATVYALHCPELAAPFIAIWYVLGMSLPVAAGAALGPRLLRW</sequence>
<accession>A0A1G7B0G2</accession>
<evidence type="ECO:0008006" key="4">
    <source>
        <dbReference type="Google" id="ProtNLM"/>
    </source>
</evidence>
<dbReference type="InterPro" id="IPR009495">
    <property type="entry name" value="NrsF"/>
</dbReference>
<keyword evidence="1" id="KW-0472">Membrane</keyword>
<dbReference type="OrthoDB" id="6059252at2"/>
<dbReference type="Proteomes" id="UP000198781">
    <property type="component" value="Unassembled WGS sequence"/>
</dbReference>
<name>A0A1G7B0G2_9BURK</name>
<keyword evidence="3" id="KW-1185">Reference proteome</keyword>
<feature type="transmembrane region" description="Helical" evidence="1">
    <location>
        <begin position="184"/>
        <end position="207"/>
    </location>
</feature>
<feature type="transmembrane region" description="Helical" evidence="1">
    <location>
        <begin position="158"/>
        <end position="178"/>
    </location>
</feature>
<protein>
    <recommendedName>
        <fullName evidence="4">Anti-sigma-F factor NrsF</fullName>
    </recommendedName>
</protein>
<keyword evidence="1" id="KW-1133">Transmembrane helix</keyword>
<evidence type="ECO:0000313" key="3">
    <source>
        <dbReference type="Proteomes" id="UP000198781"/>
    </source>
</evidence>
<feature type="transmembrane region" description="Helical" evidence="1">
    <location>
        <begin position="59"/>
        <end position="79"/>
    </location>
</feature>
<dbReference type="EMBL" id="FMZC01000013">
    <property type="protein sequence ID" value="SDE20410.1"/>
    <property type="molecule type" value="Genomic_DNA"/>
</dbReference>
<organism evidence="2 3">
    <name type="scientific">Paracidovorax valerianellae</name>
    <dbReference type="NCBI Taxonomy" id="187868"/>
    <lineage>
        <taxon>Bacteria</taxon>
        <taxon>Pseudomonadati</taxon>
        <taxon>Pseudomonadota</taxon>
        <taxon>Betaproteobacteria</taxon>
        <taxon>Burkholderiales</taxon>
        <taxon>Comamonadaceae</taxon>
        <taxon>Paracidovorax</taxon>
    </lineage>
</organism>
<gene>
    <name evidence="2" type="ORF">SAMN05192589_113123</name>
</gene>
<dbReference type="AlphaFoldDB" id="A0A1G7B0G2"/>
<feature type="transmembrane region" description="Helical" evidence="1">
    <location>
        <begin position="131"/>
        <end position="149"/>
    </location>
</feature>
<proteinExistence type="predicted"/>
<dbReference type="STRING" id="187868.SAMN05192589_113123"/>
<evidence type="ECO:0000313" key="2">
    <source>
        <dbReference type="EMBL" id="SDE20410.1"/>
    </source>
</evidence>
<reference evidence="2 3" key="1">
    <citation type="submission" date="2016-10" db="EMBL/GenBank/DDBJ databases">
        <authorList>
            <person name="de Groot N.N."/>
        </authorList>
    </citation>
    <scope>NUCLEOTIDE SEQUENCE [LARGE SCALE GENOMIC DNA]</scope>
    <source>
        <strain evidence="2 3">DSM 16619</strain>
    </source>
</reference>
<evidence type="ECO:0000256" key="1">
    <source>
        <dbReference type="SAM" id="Phobius"/>
    </source>
</evidence>
<keyword evidence="1" id="KW-0812">Transmembrane</keyword>